<protein>
    <submittedName>
        <fullName evidence="1">Uncharacterized protein</fullName>
    </submittedName>
</protein>
<accession>S0F5M6</accession>
<reference evidence="1 2" key="1">
    <citation type="submission" date="2008-12" db="EMBL/GenBank/DDBJ databases">
        <authorList>
            <person name="Fulton L."/>
            <person name="Clifton S."/>
            <person name="Fulton B."/>
            <person name="Xu J."/>
            <person name="Minx P."/>
            <person name="Pepin K.H."/>
            <person name="Johnson M."/>
            <person name="Bhonagiri V."/>
            <person name="Nash W.E."/>
            <person name="Mardis E.R."/>
            <person name="Wilson R.K."/>
        </authorList>
    </citation>
    <scope>NUCLEOTIDE SEQUENCE [LARGE SCALE GENOMIC DNA]</scope>
    <source>
        <strain evidence="1 2">DSM 18228</strain>
    </source>
</reference>
<dbReference type="Proteomes" id="UP000014073">
    <property type="component" value="Unassembled WGS sequence"/>
</dbReference>
<dbReference type="eggNOG" id="ENOG5030NB1">
    <property type="taxonomic scope" value="Bacteria"/>
</dbReference>
<sequence>MIKINHLAYDVIGNRLFAEQKTAGRQLMAKRNRFYTDGTVVVDDGLFSGINRVEYHLISHSLAEVVELRSEQFFQFGMGIDMQVGGTFQHSEGGNQSHQAEAVVAVQMGNEYVVQSPEAES</sequence>
<keyword evidence="2" id="KW-1185">Reference proteome</keyword>
<name>S0F5M6_9BACT</name>
<dbReference type="AlphaFoldDB" id="S0F5M6"/>
<dbReference type="EMBL" id="ACBW01000082">
    <property type="protein sequence ID" value="EEF75563.1"/>
    <property type="molecule type" value="Genomic_DNA"/>
</dbReference>
<comment type="caution">
    <text evidence="1">The sequence shown here is derived from an EMBL/GenBank/DDBJ whole genome shotgun (WGS) entry which is preliminary data.</text>
</comment>
<evidence type="ECO:0000313" key="2">
    <source>
        <dbReference type="Proteomes" id="UP000014073"/>
    </source>
</evidence>
<dbReference type="HOGENOM" id="CLU_2033387_0_0_10"/>
<organism evidence="1 2">
    <name type="scientific">Phocaeicola coprophilus DSM 18228 = JCM 13818</name>
    <dbReference type="NCBI Taxonomy" id="547042"/>
    <lineage>
        <taxon>Bacteria</taxon>
        <taxon>Pseudomonadati</taxon>
        <taxon>Bacteroidota</taxon>
        <taxon>Bacteroidia</taxon>
        <taxon>Bacteroidales</taxon>
        <taxon>Bacteroidaceae</taxon>
        <taxon>Phocaeicola</taxon>
    </lineage>
</organism>
<gene>
    <name evidence="1" type="ORF">BACCOPRO_01052</name>
</gene>
<dbReference type="STRING" id="547042.BACCOPRO_01052"/>
<proteinExistence type="predicted"/>
<evidence type="ECO:0000313" key="1">
    <source>
        <dbReference type="EMBL" id="EEF75563.1"/>
    </source>
</evidence>